<keyword evidence="5 8" id="KW-0694">RNA-binding</keyword>
<dbReference type="FunFam" id="3.30.720.10:FF:000011">
    <property type="entry name" value="Signal recognition particle 14 kDa protein"/>
    <property type="match status" value="1"/>
</dbReference>
<sequence length="117" mass="13387">MSSVEQHLANDQFLQKLSAFYRDSKIRGPRSVYVTMKPYDGRTKATPKDQQFKDGDEVSCLFRAKWGNKKIATEVKAKEVNKFHTQYSAIIVAQMVNLEKRKKTEDEKKKTGAATKA</sequence>
<dbReference type="EnsemblMetazoa" id="CJA00271.1">
    <property type="protein sequence ID" value="CJA00271.1"/>
    <property type="gene ID" value="WBGene00119475"/>
</dbReference>
<dbReference type="Gene3D" id="3.30.720.10">
    <property type="entry name" value="Signal recognition particle alu RNA binding heterodimer, srp9/1"/>
    <property type="match status" value="1"/>
</dbReference>
<evidence type="ECO:0000256" key="3">
    <source>
        <dbReference type="ARBA" id="ARBA00017926"/>
    </source>
</evidence>
<evidence type="ECO:0000313" key="10">
    <source>
        <dbReference type="Proteomes" id="UP000005237"/>
    </source>
</evidence>
<comment type="subcellular location">
    <subcellularLocation>
        <location evidence="1 8">Cytoplasm</location>
    </subcellularLocation>
</comment>
<proteinExistence type="inferred from homology"/>
<comment type="function">
    <text evidence="8">Component of the signal recognition particle (SRP) complex, a ribonucleoprotein complex that mediates the cotranslational targeting of secretory and membrane proteins to the endoplasmic reticulum (ER). SRP9 together with SRP14 and the Alu portion of the SRP RNA, constitutes the elongation arrest domain of SRP. The complex of SRP9 and SRP14 is required for SRP RNA binding.</text>
</comment>
<evidence type="ECO:0000256" key="2">
    <source>
        <dbReference type="ARBA" id="ARBA00010349"/>
    </source>
</evidence>
<reference evidence="10" key="1">
    <citation type="submission" date="2010-08" db="EMBL/GenBank/DDBJ databases">
        <authorList>
            <consortium name="Caenorhabditis japonica Sequencing Consortium"/>
            <person name="Wilson R.K."/>
        </authorList>
    </citation>
    <scope>NUCLEOTIDE SEQUENCE [LARGE SCALE GENOMIC DNA]</scope>
    <source>
        <strain evidence="10">DF5081</strain>
    </source>
</reference>
<dbReference type="InterPro" id="IPR003210">
    <property type="entry name" value="Signal_recog_particle_SRP14"/>
</dbReference>
<dbReference type="GO" id="GO:0008312">
    <property type="term" value="F:7S RNA binding"/>
    <property type="evidence" value="ECO:0007669"/>
    <property type="project" value="UniProtKB-UniRule"/>
</dbReference>
<evidence type="ECO:0000256" key="5">
    <source>
        <dbReference type="ARBA" id="ARBA00022884"/>
    </source>
</evidence>
<evidence type="ECO:0000256" key="6">
    <source>
        <dbReference type="ARBA" id="ARBA00023135"/>
    </source>
</evidence>
<keyword evidence="4 8" id="KW-0963">Cytoplasm</keyword>
<dbReference type="OMA" id="EQHIPND"/>
<dbReference type="PANTHER" id="PTHR12013">
    <property type="entry name" value="SIGNAL RECOGNITION PARTICLE 14 KD PROTEIN"/>
    <property type="match status" value="1"/>
</dbReference>
<evidence type="ECO:0000256" key="7">
    <source>
        <dbReference type="ARBA" id="ARBA00023274"/>
    </source>
</evidence>
<dbReference type="Proteomes" id="UP000005237">
    <property type="component" value="Unassembled WGS sequence"/>
</dbReference>
<accession>A0A8R1HFZ2</accession>
<protein>
    <recommendedName>
        <fullName evidence="3 8">Signal recognition particle 14 kDa protein</fullName>
        <shortName evidence="8">SRP14</shortName>
    </recommendedName>
</protein>
<comment type="subunit">
    <text evidence="8">Heterodimer with SRP9; binds RNA as heterodimer. Component of a signal recognition particle (SRP) complex that consists of a 7SL RNA molecule of 300 nucleotides and six protein subunits: SRP72, SRP68, SRP54, SRP19, SRP14 and SRP9.</text>
</comment>
<dbReference type="SUPFAM" id="SSF54762">
    <property type="entry name" value="Signal recognition particle alu RNA binding heterodimer, SRP9/14"/>
    <property type="match status" value="1"/>
</dbReference>
<organism evidence="9 10">
    <name type="scientific">Caenorhabditis japonica</name>
    <dbReference type="NCBI Taxonomy" id="281687"/>
    <lineage>
        <taxon>Eukaryota</taxon>
        <taxon>Metazoa</taxon>
        <taxon>Ecdysozoa</taxon>
        <taxon>Nematoda</taxon>
        <taxon>Chromadorea</taxon>
        <taxon>Rhabditida</taxon>
        <taxon>Rhabditina</taxon>
        <taxon>Rhabditomorpha</taxon>
        <taxon>Rhabditoidea</taxon>
        <taxon>Rhabditidae</taxon>
        <taxon>Peloderinae</taxon>
        <taxon>Caenorhabditis</taxon>
    </lineage>
</organism>
<evidence type="ECO:0000256" key="1">
    <source>
        <dbReference type="ARBA" id="ARBA00004496"/>
    </source>
</evidence>
<evidence type="ECO:0000256" key="8">
    <source>
        <dbReference type="RuleBase" id="RU368100"/>
    </source>
</evidence>
<keyword evidence="10" id="KW-1185">Reference proteome</keyword>
<name>A0A8R1HFZ2_CAEJA</name>
<dbReference type="Pfam" id="PF02290">
    <property type="entry name" value="SRP14"/>
    <property type="match status" value="1"/>
</dbReference>
<comment type="similarity">
    <text evidence="2 8">Belongs to the SRP14 family.</text>
</comment>
<dbReference type="GO" id="GO:0006614">
    <property type="term" value="P:SRP-dependent cotranslational protein targeting to membrane"/>
    <property type="evidence" value="ECO:0007669"/>
    <property type="project" value="UniProtKB-UniRule"/>
</dbReference>
<reference evidence="9" key="2">
    <citation type="submission" date="2022-06" db="UniProtKB">
        <authorList>
            <consortium name="EnsemblMetazoa"/>
        </authorList>
    </citation>
    <scope>IDENTIFICATION</scope>
    <source>
        <strain evidence="9">DF5081</strain>
    </source>
</reference>
<dbReference type="AlphaFoldDB" id="A0A8R1HFZ2"/>
<keyword evidence="6 8" id="KW-0733">Signal recognition particle</keyword>
<evidence type="ECO:0000313" key="9">
    <source>
        <dbReference type="EnsemblMetazoa" id="CJA00271.1"/>
    </source>
</evidence>
<keyword evidence="7 8" id="KW-0687">Ribonucleoprotein</keyword>
<evidence type="ECO:0000256" key="4">
    <source>
        <dbReference type="ARBA" id="ARBA00022490"/>
    </source>
</evidence>
<dbReference type="GO" id="GO:0005786">
    <property type="term" value="C:signal recognition particle, endoplasmic reticulum targeting"/>
    <property type="evidence" value="ECO:0007669"/>
    <property type="project" value="UniProtKB-UniRule"/>
</dbReference>
<dbReference type="InterPro" id="IPR009018">
    <property type="entry name" value="Signal_recog_particle_SRP9/14"/>
</dbReference>
<dbReference type="GO" id="GO:0030942">
    <property type="term" value="F:endoplasmic reticulum signal peptide binding"/>
    <property type="evidence" value="ECO:0007669"/>
    <property type="project" value="UniProtKB-UniRule"/>
</dbReference>